<proteinExistence type="predicted"/>
<keyword evidence="4 5" id="KW-0472">Membrane</keyword>
<feature type="transmembrane region" description="Helical" evidence="5">
    <location>
        <begin position="6"/>
        <end position="28"/>
    </location>
</feature>
<dbReference type="GO" id="GO:0016020">
    <property type="term" value="C:membrane"/>
    <property type="evidence" value="ECO:0007669"/>
    <property type="project" value="UniProtKB-SubCell"/>
</dbReference>
<evidence type="ECO:0000256" key="3">
    <source>
        <dbReference type="ARBA" id="ARBA00022989"/>
    </source>
</evidence>
<dbReference type="Pfam" id="PF13564">
    <property type="entry name" value="DoxX_2"/>
    <property type="match status" value="1"/>
</dbReference>
<evidence type="ECO:0000256" key="5">
    <source>
        <dbReference type="SAM" id="Phobius"/>
    </source>
</evidence>
<dbReference type="Proteomes" id="UP000595374">
    <property type="component" value="Chromosome"/>
</dbReference>
<dbReference type="RefSeq" id="WP_137826691.1">
    <property type="nucleotide sequence ID" value="NZ_CP065989.1"/>
</dbReference>
<reference evidence="6 7" key="1">
    <citation type="submission" date="2020-12" db="EMBL/GenBank/DDBJ databases">
        <title>FDA dAtabase for Regulatory Grade micrObial Sequences (FDA-ARGOS): Supporting development and validation of Infectious Disease Dx tests.</title>
        <authorList>
            <person name="Sproer C."/>
            <person name="Gronow S."/>
            <person name="Severitt S."/>
            <person name="Schroder I."/>
            <person name="Tallon L."/>
            <person name="Sadzewicz L."/>
            <person name="Zhao X."/>
            <person name="Boylan J."/>
            <person name="Ott S."/>
            <person name="Bowen H."/>
            <person name="Vavikolanu K."/>
            <person name="Mehta A."/>
            <person name="Aluvathingal J."/>
            <person name="Nadendla S."/>
            <person name="Lowell S."/>
            <person name="Myers T."/>
            <person name="Yan Y."/>
            <person name="Sichtig H."/>
        </authorList>
    </citation>
    <scope>NUCLEOTIDE SEQUENCE [LARGE SCALE GENOMIC DNA]</scope>
    <source>
        <strain evidence="6 7">FDAARGOS_990</strain>
    </source>
</reference>
<accession>A0A7T4A178</accession>
<evidence type="ECO:0000313" key="7">
    <source>
        <dbReference type="Proteomes" id="UP000595374"/>
    </source>
</evidence>
<protein>
    <submittedName>
        <fullName evidence="6">DoxX family protein</fullName>
    </submittedName>
</protein>
<evidence type="ECO:0000256" key="4">
    <source>
        <dbReference type="ARBA" id="ARBA00023136"/>
    </source>
</evidence>
<dbReference type="EMBL" id="CP065989">
    <property type="protein sequence ID" value="QQB15416.1"/>
    <property type="molecule type" value="Genomic_DNA"/>
</dbReference>
<feature type="transmembrane region" description="Helical" evidence="5">
    <location>
        <begin position="73"/>
        <end position="93"/>
    </location>
</feature>
<evidence type="ECO:0000256" key="1">
    <source>
        <dbReference type="ARBA" id="ARBA00004141"/>
    </source>
</evidence>
<dbReference type="AlphaFoldDB" id="A0A7T4A178"/>
<comment type="subcellular location">
    <subcellularLocation>
        <location evidence="1">Membrane</location>
        <topology evidence="1">Multi-pass membrane protein</topology>
    </subcellularLocation>
</comment>
<evidence type="ECO:0000256" key="2">
    <source>
        <dbReference type="ARBA" id="ARBA00022692"/>
    </source>
</evidence>
<name>A0A7T4A178_9MICO</name>
<keyword evidence="2 5" id="KW-0812">Transmembrane</keyword>
<organism evidence="6 7">
    <name type="scientific">Brevibacterium casei</name>
    <dbReference type="NCBI Taxonomy" id="33889"/>
    <lineage>
        <taxon>Bacteria</taxon>
        <taxon>Bacillati</taxon>
        <taxon>Actinomycetota</taxon>
        <taxon>Actinomycetes</taxon>
        <taxon>Micrococcales</taxon>
        <taxon>Brevibacteriaceae</taxon>
        <taxon>Brevibacterium</taxon>
    </lineage>
</organism>
<feature type="transmembrane region" description="Helical" evidence="5">
    <location>
        <begin position="100"/>
        <end position="119"/>
    </location>
</feature>
<dbReference type="InterPro" id="IPR032808">
    <property type="entry name" value="DoxX"/>
</dbReference>
<evidence type="ECO:0000313" key="6">
    <source>
        <dbReference type="EMBL" id="QQB15416.1"/>
    </source>
</evidence>
<sequence length="121" mass="12988">MLALSIITWVLSGLVAVLFLMAGTMKVLKPHNADKPMPTLFDYTEGQVRLLGVAEIAGAIGLILPALTGILPWLTVVAGLGLASIQFLAIFAHRRHNENFTMNIIVMVMALIVVVLRLAGV</sequence>
<gene>
    <name evidence="6" type="ORF">I6H47_05595</name>
</gene>
<keyword evidence="3 5" id="KW-1133">Transmembrane helix</keyword>